<accession>A0ACC0V3X3</accession>
<evidence type="ECO:0000313" key="2">
    <source>
        <dbReference type="Proteomes" id="UP001163324"/>
    </source>
</evidence>
<evidence type="ECO:0000313" key="1">
    <source>
        <dbReference type="EMBL" id="KAI9901096.1"/>
    </source>
</evidence>
<dbReference type="Proteomes" id="UP001163324">
    <property type="component" value="Chromosome 3"/>
</dbReference>
<gene>
    <name evidence="1" type="ORF">N3K66_002913</name>
</gene>
<organism evidence="1 2">
    <name type="scientific">Trichothecium roseum</name>
    <dbReference type="NCBI Taxonomy" id="47278"/>
    <lineage>
        <taxon>Eukaryota</taxon>
        <taxon>Fungi</taxon>
        <taxon>Dikarya</taxon>
        <taxon>Ascomycota</taxon>
        <taxon>Pezizomycotina</taxon>
        <taxon>Sordariomycetes</taxon>
        <taxon>Hypocreomycetidae</taxon>
        <taxon>Hypocreales</taxon>
        <taxon>Hypocreales incertae sedis</taxon>
        <taxon>Trichothecium</taxon>
    </lineage>
</organism>
<reference evidence="1" key="1">
    <citation type="submission" date="2022-10" db="EMBL/GenBank/DDBJ databases">
        <title>Complete Genome of Trichothecium roseum strain YXFP-22015, a Plant Pathogen Isolated from Citrus.</title>
        <authorList>
            <person name="Wang Y."/>
            <person name="Zhu L."/>
        </authorList>
    </citation>
    <scope>NUCLEOTIDE SEQUENCE</scope>
    <source>
        <strain evidence="1">YXFP-22015</strain>
    </source>
</reference>
<keyword evidence="2" id="KW-1185">Reference proteome</keyword>
<sequence>MTSAPLPSSGLYPEHDLSQFPSYLKGKRILLCTESFGPVNGVSRTTLMLVNHLRSQGASVAVVAPHNHTHHNVFTPPSSPTLSAADALQQPEVRVSGYPLPFNPELSVVYPVRNSTLYQKTFGKGVLPDLIYLASPASLGFQVMLQLRQQPKGWGRVPVICNFQTDLAGYCRILFPAPLSYFADLAFAAAQSYLFRHSSVKTIFYPSRFVQRYLASQSVQEDKMELLTRGVNTELFHPQQKSERLRKELAPNDEIIFVTVSRIAGEKGFNFLARAAALMHERGVPFKLLIVGGNRNPDVEKEVQDMFPATLRERGKVLFTGFKTGTDLAEAYASADVFLHCSVTETFGLVVLESMASGVPVVARDEGGPSDVVLHGSTGYLVPPDDLEGFVAKATEMARDHDLRARMSEACRAAACEATWDKINNKVAWRMADVIAEHRKSLSMPNARSPEEQQDDIPPLSLGAKQLVPVYSWLMMSNAVRELVTKSLVDVRLAGGLGVILSCWLVTGLYMVFTEVTMWTKGRWRI</sequence>
<dbReference type="EMBL" id="CM047942">
    <property type="protein sequence ID" value="KAI9901096.1"/>
    <property type="molecule type" value="Genomic_DNA"/>
</dbReference>
<proteinExistence type="predicted"/>
<comment type="caution">
    <text evidence="1">The sequence shown here is derived from an EMBL/GenBank/DDBJ whole genome shotgun (WGS) entry which is preliminary data.</text>
</comment>
<protein>
    <submittedName>
        <fullName evidence="1">Uncharacterized protein</fullName>
    </submittedName>
</protein>
<name>A0ACC0V3X3_9HYPO</name>